<evidence type="ECO:0000313" key="2">
    <source>
        <dbReference type="Proteomes" id="UP001152622"/>
    </source>
</evidence>
<comment type="caution">
    <text evidence="1">The sequence shown here is derived from an EMBL/GenBank/DDBJ whole genome shotgun (WGS) entry which is preliminary data.</text>
</comment>
<keyword evidence="2" id="KW-1185">Reference proteome</keyword>
<dbReference type="AlphaFoldDB" id="A0A9Q1EJN9"/>
<gene>
    <name evidence="1" type="ORF">SKAU_G00346600</name>
</gene>
<dbReference type="EMBL" id="JAINUF010000016">
    <property type="protein sequence ID" value="KAJ8340027.1"/>
    <property type="molecule type" value="Genomic_DNA"/>
</dbReference>
<organism evidence="1 2">
    <name type="scientific">Synaphobranchus kaupii</name>
    <name type="common">Kaup's arrowtooth eel</name>
    <dbReference type="NCBI Taxonomy" id="118154"/>
    <lineage>
        <taxon>Eukaryota</taxon>
        <taxon>Metazoa</taxon>
        <taxon>Chordata</taxon>
        <taxon>Craniata</taxon>
        <taxon>Vertebrata</taxon>
        <taxon>Euteleostomi</taxon>
        <taxon>Actinopterygii</taxon>
        <taxon>Neopterygii</taxon>
        <taxon>Teleostei</taxon>
        <taxon>Anguilliformes</taxon>
        <taxon>Synaphobranchidae</taxon>
        <taxon>Synaphobranchus</taxon>
    </lineage>
</organism>
<reference evidence="1" key="1">
    <citation type="journal article" date="2023" name="Science">
        <title>Genome structures resolve the early diversification of teleost fishes.</title>
        <authorList>
            <person name="Parey E."/>
            <person name="Louis A."/>
            <person name="Montfort J."/>
            <person name="Bouchez O."/>
            <person name="Roques C."/>
            <person name="Iampietro C."/>
            <person name="Lluch J."/>
            <person name="Castinel A."/>
            <person name="Donnadieu C."/>
            <person name="Desvignes T."/>
            <person name="Floi Bucao C."/>
            <person name="Jouanno E."/>
            <person name="Wen M."/>
            <person name="Mejri S."/>
            <person name="Dirks R."/>
            <person name="Jansen H."/>
            <person name="Henkel C."/>
            <person name="Chen W.J."/>
            <person name="Zahm M."/>
            <person name="Cabau C."/>
            <person name="Klopp C."/>
            <person name="Thompson A.W."/>
            <person name="Robinson-Rechavi M."/>
            <person name="Braasch I."/>
            <person name="Lecointre G."/>
            <person name="Bobe J."/>
            <person name="Postlethwait J.H."/>
            <person name="Berthelot C."/>
            <person name="Roest Crollius H."/>
            <person name="Guiguen Y."/>
        </authorList>
    </citation>
    <scope>NUCLEOTIDE SEQUENCE</scope>
    <source>
        <strain evidence="1">WJC10195</strain>
    </source>
</reference>
<dbReference type="Proteomes" id="UP001152622">
    <property type="component" value="Chromosome 16"/>
</dbReference>
<name>A0A9Q1EJN9_SYNKA</name>
<protein>
    <submittedName>
        <fullName evidence="1">Uncharacterized protein</fullName>
    </submittedName>
</protein>
<sequence length="86" mass="9372">MPTGRGRLKGTCVTWILGSPPTSPLSQLPLVPPLPRGVHLGPPVDRPRPAYRGDGPAQVLWGVRSRDLQQVKGRILEPRASWPLLP</sequence>
<evidence type="ECO:0000313" key="1">
    <source>
        <dbReference type="EMBL" id="KAJ8340027.1"/>
    </source>
</evidence>
<proteinExistence type="predicted"/>
<accession>A0A9Q1EJN9</accession>